<dbReference type="PROSITE" id="PS51257">
    <property type="entry name" value="PROKAR_LIPOPROTEIN"/>
    <property type="match status" value="1"/>
</dbReference>
<dbReference type="UniPathway" id="UPA00248">
    <property type="reaction ID" value="UER00314"/>
</dbReference>
<feature type="transmembrane region" description="Helical" evidence="5">
    <location>
        <begin position="35"/>
        <end position="57"/>
    </location>
</feature>
<evidence type="ECO:0000256" key="2">
    <source>
        <dbReference type="ARBA" id="ARBA00022679"/>
    </source>
</evidence>
<dbReference type="GO" id="GO:0005886">
    <property type="term" value="C:plasma membrane"/>
    <property type="evidence" value="ECO:0007669"/>
    <property type="project" value="UniProtKB-SubCell"/>
</dbReference>
<feature type="transmembrane region" description="Helical" evidence="5">
    <location>
        <begin position="69"/>
        <end position="94"/>
    </location>
</feature>
<gene>
    <name evidence="5" type="primary">speE</name>
    <name evidence="8" type="ORF">S2091_0699</name>
</gene>
<comment type="caution">
    <text evidence="5">Lacks conserved residue(s) required for the propagation of feature annotation.</text>
</comment>
<dbReference type="PANTHER" id="PTHR43317">
    <property type="entry name" value="THERMOSPERMINE SYNTHASE ACAULIS5"/>
    <property type="match status" value="1"/>
</dbReference>
<evidence type="ECO:0000256" key="1">
    <source>
        <dbReference type="ARBA" id="ARBA00007867"/>
    </source>
</evidence>
<evidence type="ECO:0000256" key="4">
    <source>
        <dbReference type="ARBA" id="ARBA00023115"/>
    </source>
</evidence>
<evidence type="ECO:0000313" key="8">
    <source>
        <dbReference type="EMBL" id="PRC94696.1"/>
    </source>
</evidence>
<keyword evidence="2 5" id="KW-0808">Transferase</keyword>
<comment type="subunit">
    <text evidence="5">Homodimer or homotetramer.</text>
</comment>
<dbReference type="OrthoDB" id="9793120at2"/>
<comment type="function">
    <text evidence="5">Catalyzes the irreversible transfer of a propylamine group from the amino donor S-adenosylmethioninamine (decarboxy-AdoMet) to putrescine (1,4-diaminobutane) to yield spermidine.</text>
</comment>
<dbReference type="CDD" id="cd02440">
    <property type="entry name" value="AdoMet_MTases"/>
    <property type="match status" value="1"/>
</dbReference>
<feature type="binding site" evidence="5">
    <location>
        <position position="292"/>
    </location>
    <ligand>
        <name>spermidine</name>
        <dbReference type="ChEBI" id="CHEBI:57834"/>
    </ligand>
</feature>
<sequence length="503" mass="56753">MPKKILILSVFVVASCGLAYELIAGALSSYLLGDSILQFSTIIGCYLFAMGVGAHFSKYIHDDDLLARFVDIELAVGLIGGISAALLFLTFSWMSAPFRTLLYVLVFMIGALVGMEVPLVMRVLNSRQTEFNELVSRVLTFDYLGALAVSLLFPLVLAPYLGLVRTGFLFGMLNIGVALWTIHTFRHELKNVGARLLRAATILCLLMAGFSLSDRMVYWGEHGLYGDEIVFSTTTPYQRLVITRWKDDLRLYINGNLQFSSRDEYRYHEALVHPAMQALPWARSVLVLGGGDGLALREILRYSNIQHVTLVDLDPAMTNAFTHRSELTQLNHSSFSDPRVHVVNADAAIWLQNNQDMFDAVIVDFPDPSSFALGKLYSVPFYGIVKKHVAANGLIVVQSTSPFFAPHAFWTVEATLKEVGLLTYPYHLYVPSFGEWGFILASPQQHFEPPTQYSLPMRYLSKETTHEMFTFPPDMQRIQMEPNHLDTQSLVREFEQDWRQVIR</sequence>
<dbReference type="InterPro" id="IPR030373">
    <property type="entry name" value="PABS_CS"/>
</dbReference>
<feature type="transmembrane region" description="Helical" evidence="5">
    <location>
        <begin position="192"/>
        <end position="212"/>
    </location>
</feature>
<comment type="subcellular location">
    <subcellularLocation>
        <location evidence="5">Cell membrane</location>
        <topology evidence="5">Multi-pass membrane protein</topology>
    </subcellularLocation>
</comment>
<organism evidence="8 9">
    <name type="scientific">Solimicrobium silvestre</name>
    <dbReference type="NCBI Taxonomy" id="2099400"/>
    <lineage>
        <taxon>Bacteria</taxon>
        <taxon>Pseudomonadati</taxon>
        <taxon>Pseudomonadota</taxon>
        <taxon>Betaproteobacteria</taxon>
        <taxon>Burkholderiales</taxon>
        <taxon>Oxalobacteraceae</taxon>
        <taxon>Solimicrobium</taxon>
    </lineage>
</organism>
<dbReference type="EMBL" id="PUGF01000002">
    <property type="protein sequence ID" value="PRC94696.1"/>
    <property type="molecule type" value="Genomic_DNA"/>
</dbReference>
<dbReference type="InterPro" id="IPR029063">
    <property type="entry name" value="SAM-dependent_MTases_sf"/>
</dbReference>
<dbReference type="PROSITE" id="PS51006">
    <property type="entry name" value="PABS_2"/>
    <property type="match status" value="1"/>
</dbReference>
<feature type="transmembrane region" description="Helical" evidence="5">
    <location>
        <begin position="141"/>
        <end position="161"/>
    </location>
</feature>
<feature type="binding site" evidence="5">
    <location>
        <position position="238"/>
    </location>
    <ligand>
        <name>S-methyl-5'-thioadenosine</name>
        <dbReference type="ChEBI" id="CHEBI:17509"/>
    </ligand>
</feature>
<dbReference type="AlphaFoldDB" id="A0A2S9H494"/>
<dbReference type="NCBIfam" id="NF002956">
    <property type="entry name" value="PRK03612.1"/>
    <property type="match status" value="1"/>
</dbReference>
<dbReference type="RefSeq" id="WP_105530408.1">
    <property type="nucleotide sequence ID" value="NZ_PUGF01000002.1"/>
</dbReference>
<comment type="catalytic activity">
    <reaction evidence="5">
        <text>S-adenosyl 3-(methylsulfanyl)propylamine + putrescine = S-methyl-5'-thioadenosine + spermidine + H(+)</text>
        <dbReference type="Rhea" id="RHEA:12721"/>
        <dbReference type="ChEBI" id="CHEBI:15378"/>
        <dbReference type="ChEBI" id="CHEBI:17509"/>
        <dbReference type="ChEBI" id="CHEBI:57443"/>
        <dbReference type="ChEBI" id="CHEBI:57834"/>
        <dbReference type="ChEBI" id="CHEBI:326268"/>
        <dbReference type="EC" id="2.5.1.16"/>
    </reaction>
</comment>
<dbReference type="FunFam" id="3.40.50.150:FF:000088">
    <property type="entry name" value="Polyamine aminopropyltransferase"/>
    <property type="match status" value="1"/>
</dbReference>
<dbReference type="Pfam" id="PF01564">
    <property type="entry name" value="Spermine_synth"/>
    <property type="match status" value="1"/>
</dbReference>
<comment type="pathway">
    <text evidence="5">Amine and polyamine biosynthesis; spermidine biosynthesis; spermidine from putrescine: step 1/1.</text>
</comment>
<feature type="binding site" evidence="5">
    <location>
        <begin position="346"/>
        <end position="347"/>
    </location>
    <ligand>
        <name>S-methyl-5'-thioadenosine</name>
        <dbReference type="ChEBI" id="CHEBI:17509"/>
    </ligand>
</feature>
<dbReference type="PANTHER" id="PTHR43317:SF1">
    <property type="entry name" value="THERMOSPERMINE SYNTHASE ACAULIS5"/>
    <property type="match status" value="1"/>
</dbReference>
<dbReference type="HAMAP" id="MF_00198">
    <property type="entry name" value="Spermidine_synth"/>
    <property type="match status" value="1"/>
</dbReference>
<dbReference type="GO" id="GO:0010487">
    <property type="term" value="F:thermospermine synthase activity"/>
    <property type="evidence" value="ECO:0007669"/>
    <property type="project" value="UniProtKB-ARBA"/>
</dbReference>
<keyword evidence="5" id="KW-0472">Membrane</keyword>
<protein>
    <recommendedName>
        <fullName evidence="5">Polyamine aminopropyltransferase</fullName>
    </recommendedName>
    <alternativeName>
        <fullName evidence="5">Putrescine aminopropyltransferase</fullName>
        <shortName evidence="5">PAPT</shortName>
    </alternativeName>
    <alternativeName>
        <fullName evidence="5">Spermidine synthase</fullName>
        <shortName evidence="5">SPDS</shortName>
        <shortName evidence="5">SPDSY</shortName>
        <ecNumber evidence="5">2.5.1.16</ecNumber>
    </alternativeName>
</protein>
<dbReference type="EC" id="2.5.1.16" evidence="5"/>
<dbReference type="InterPro" id="IPR001045">
    <property type="entry name" value="Spermi_synthase"/>
</dbReference>
<feature type="binding site" evidence="5">
    <location>
        <position position="312"/>
    </location>
    <ligand>
        <name>S-methyl-5'-thioadenosine</name>
        <dbReference type="ChEBI" id="CHEBI:17509"/>
    </ligand>
</feature>
<feature type="transmembrane region" description="Helical" evidence="5">
    <location>
        <begin position="167"/>
        <end position="185"/>
    </location>
</feature>
<dbReference type="InterPro" id="IPR030374">
    <property type="entry name" value="PABS"/>
</dbReference>
<dbReference type="GO" id="GO:0004766">
    <property type="term" value="F:spermidine synthase activity"/>
    <property type="evidence" value="ECO:0007669"/>
    <property type="project" value="UniProtKB-UniRule"/>
</dbReference>
<keyword evidence="9" id="KW-1185">Reference proteome</keyword>
<feature type="domain" description="PABS" evidence="7">
    <location>
        <begin position="214"/>
        <end position="443"/>
    </location>
</feature>
<proteinExistence type="inferred from homology"/>
<accession>A0A2S9H494</accession>
<keyword evidence="3 5" id="KW-0745">Spermidine biosynthesis</keyword>
<feature type="binding site" evidence="5">
    <location>
        <position position="268"/>
    </location>
    <ligand>
        <name>spermidine</name>
        <dbReference type="ChEBI" id="CHEBI:57834"/>
    </ligand>
</feature>
<evidence type="ECO:0000256" key="6">
    <source>
        <dbReference type="PROSITE-ProRule" id="PRU00354"/>
    </source>
</evidence>
<dbReference type="PROSITE" id="PS01330">
    <property type="entry name" value="PABS_1"/>
    <property type="match status" value="1"/>
</dbReference>
<evidence type="ECO:0000313" key="9">
    <source>
        <dbReference type="Proteomes" id="UP000237839"/>
    </source>
</evidence>
<reference evidence="8 9" key="1">
    <citation type="submission" date="2018-02" db="EMBL/GenBank/DDBJ databases">
        <title>Solimicrobium silvestre gen. nov., sp. nov., isolated from alpine forest soil.</title>
        <authorList>
            <person name="Margesin R."/>
            <person name="Albuquerque L."/>
            <person name="Zhang D.-C."/>
            <person name="Froufe H.J.C."/>
            <person name="Severino R."/>
            <person name="Roxo I."/>
            <person name="Egas C."/>
            <person name="Da Costa M.S."/>
        </authorList>
    </citation>
    <scope>NUCLEOTIDE SEQUENCE [LARGE SCALE GENOMIC DNA]</scope>
    <source>
        <strain evidence="8 9">S20-91</strain>
    </source>
</reference>
<dbReference type="SUPFAM" id="SSF53335">
    <property type="entry name" value="S-adenosyl-L-methionine-dependent methyltransferases"/>
    <property type="match status" value="1"/>
</dbReference>
<comment type="similarity">
    <text evidence="1 5">Belongs to the spermidine/spermine synthase family.</text>
</comment>
<keyword evidence="5" id="KW-0812">Transmembrane</keyword>
<keyword evidence="5" id="KW-1003">Cell membrane</keyword>
<evidence type="ECO:0000256" key="3">
    <source>
        <dbReference type="ARBA" id="ARBA00023066"/>
    </source>
</evidence>
<comment type="caution">
    <text evidence="8">The sequence shown here is derived from an EMBL/GenBank/DDBJ whole genome shotgun (WGS) entry which is preliminary data.</text>
</comment>
<keyword evidence="5" id="KW-1133">Transmembrane helix</keyword>
<dbReference type="Gene3D" id="3.40.50.150">
    <property type="entry name" value="Vaccinia Virus protein VP39"/>
    <property type="match status" value="1"/>
</dbReference>
<dbReference type="GO" id="GO:0008295">
    <property type="term" value="P:spermidine biosynthetic process"/>
    <property type="evidence" value="ECO:0007669"/>
    <property type="project" value="UniProtKB-UniRule"/>
</dbReference>
<evidence type="ECO:0000259" key="7">
    <source>
        <dbReference type="PROSITE" id="PS51006"/>
    </source>
</evidence>
<keyword evidence="4 5" id="KW-0620">Polyamine biosynthesis</keyword>
<evidence type="ECO:0000256" key="5">
    <source>
        <dbReference type="HAMAP-Rule" id="MF_00198"/>
    </source>
</evidence>
<dbReference type="Proteomes" id="UP000237839">
    <property type="component" value="Unassembled WGS sequence"/>
</dbReference>
<feature type="active site" description="Proton acceptor" evidence="5 6">
    <location>
        <position position="364"/>
    </location>
</feature>
<name>A0A2S9H494_9BURK</name>
<feature type="transmembrane region" description="Helical" evidence="5">
    <location>
        <begin position="100"/>
        <end position="120"/>
    </location>
</feature>